<gene>
    <name evidence="8" type="ORF">A6M13_15645</name>
</gene>
<dbReference type="InterPro" id="IPR052524">
    <property type="entry name" value="MFS_Cyanate_Porter"/>
</dbReference>
<evidence type="ECO:0000313" key="9">
    <source>
        <dbReference type="Proteomes" id="UP000093199"/>
    </source>
</evidence>
<dbReference type="OrthoDB" id="9797740at2"/>
<evidence type="ECO:0000256" key="4">
    <source>
        <dbReference type="ARBA" id="ARBA00022989"/>
    </source>
</evidence>
<dbReference type="InterPro" id="IPR036259">
    <property type="entry name" value="MFS_trans_sf"/>
</dbReference>
<reference evidence="8 9" key="1">
    <citation type="submission" date="2016-07" db="EMBL/GenBank/DDBJ databases">
        <title>Caryophanon tenue genome sequencing.</title>
        <authorList>
            <person name="Verma A."/>
            <person name="Pal Y."/>
            <person name="Krishnamurthi S."/>
        </authorList>
    </citation>
    <scope>NUCLEOTIDE SEQUENCE [LARGE SCALE GENOMIC DNA]</scope>
    <source>
        <strain evidence="8 9">DSM 14152</strain>
    </source>
</reference>
<keyword evidence="3 6" id="KW-0812">Transmembrane</keyword>
<dbReference type="PANTHER" id="PTHR23523:SF2">
    <property type="entry name" value="2-NITROIMIDAZOLE TRANSPORTER"/>
    <property type="match status" value="1"/>
</dbReference>
<feature type="transmembrane region" description="Helical" evidence="6">
    <location>
        <begin position="171"/>
        <end position="190"/>
    </location>
</feature>
<feature type="transmembrane region" description="Helical" evidence="6">
    <location>
        <begin position="211"/>
        <end position="232"/>
    </location>
</feature>
<dbReference type="PANTHER" id="PTHR23523">
    <property type="match status" value="1"/>
</dbReference>
<feature type="domain" description="Major facilitator superfamily (MFS) profile" evidence="7">
    <location>
        <begin position="18"/>
        <end position="399"/>
    </location>
</feature>
<feature type="transmembrane region" description="Helical" evidence="6">
    <location>
        <begin position="51"/>
        <end position="70"/>
    </location>
</feature>
<dbReference type="Pfam" id="PF07690">
    <property type="entry name" value="MFS_1"/>
    <property type="match status" value="1"/>
</dbReference>
<name>A0A1C0YAU9_9BACL</name>
<dbReference type="GO" id="GO:0005886">
    <property type="term" value="C:plasma membrane"/>
    <property type="evidence" value="ECO:0007669"/>
    <property type="project" value="UniProtKB-SubCell"/>
</dbReference>
<feature type="transmembrane region" description="Helical" evidence="6">
    <location>
        <begin position="306"/>
        <end position="328"/>
    </location>
</feature>
<keyword evidence="5 6" id="KW-0472">Membrane</keyword>
<dbReference type="Gene3D" id="1.20.1250.20">
    <property type="entry name" value="MFS general substrate transporter like domains"/>
    <property type="match status" value="2"/>
</dbReference>
<feature type="transmembrane region" description="Helical" evidence="6">
    <location>
        <begin position="282"/>
        <end position="300"/>
    </location>
</feature>
<evidence type="ECO:0000256" key="6">
    <source>
        <dbReference type="SAM" id="Phobius"/>
    </source>
</evidence>
<organism evidence="8 9">
    <name type="scientific">Caryophanon tenue</name>
    <dbReference type="NCBI Taxonomy" id="33978"/>
    <lineage>
        <taxon>Bacteria</taxon>
        <taxon>Bacillati</taxon>
        <taxon>Bacillota</taxon>
        <taxon>Bacilli</taxon>
        <taxon>Bacillales</taxon>
        <taxon>Caryophanaceae</taxon>
        <taxon>Caryophanon</taxon>
    </lineage>
</organism>
<dbReference type="CDD" id="cd17339">
    <property type="entry name" value="MFS_NIMT_CynX_like"/>
    <property type="match status" value="1"/>
</dbReference>
<dbReference type="InterPro" id="IPR011701">
    <property type="entry name" value="MFS"/>
</dbReference>
<comment type="caution">
    <text evidence="8">The sequence shown here is derived from an EMBL/GenBank/DDBJ whole genome shotgun (WGS) entry which is preliminary data.</text>
</comment>
<dbReference type="EMBL" id="MASJ01000027">
    <property type="protein sequence ID" value="OCS84317.1"/>
    <property type="molecule type" value="Genomic_DNA"/>
</dbReference>
<protein>
    <submittedName>
        <fullName evidence="8">Transporter</fullName>
    </submittedName>
</protein>
<evidence type="ECO:0000313" key="8">
    <source>
        <dbReference type="EMBL" id="OCS84317.1"/>
    </source>
</evidence>
<dbReference type="RefSeq" id="WP_066546577.1">
    <property type="nucleotide sequence ID" value="NZ_MASJ01000027.1"/>
</dbReference>
<sequence length="401" mass="43786">MNDATMSSKKMHWTKTTWLFVVGIALIAMTLRTPLTVVGPVIADVRESTGISNVLAGFLTTIPLLAFALFSPFTSKIARRYGIERTLFASMFILAIGIIVRINFGVYGLLIGTFFIGVAISFGNVLMPSYLKLRFPLQIGLMMGLYSVSMNISAGLASGISYPLAQTTFSWQGAFSFSLIFVILAIVMWLPQLKHHVPITSTTTKAPALPLWRSPLTWAIALMMGLQSLLFYTTAAWVPEMLVSQGMTASEAGWTFSLMMLAQLPMTFLIPMIASNMSTHRAIVFGFSTCYIIGFIGLYMKWTSLAPLWMILLGLAGGASFSLVMMLFTLRTESIFASAELSGFAQSTGYLLAAIGPTFFGFLYDISGNWDIPAFSFIIAAIVLFASALYASQQKTVESTL</sequence>
<accession>A0A1C0YAU9</accession>
<evidence type="ECO:0000259" key="7">
    <source>
        <dbReference type="PROSITE" id="PS50850"/>
    </source>
</evidence>
<comment type="subcellular location">
    <subcellularLocation>
        <location evidence="1">Cell membrane</location>
        <topology evidence="1">Multi-pass membrane protein</topology>
    </subcellularLocation>
</comment>
<dbReference type="Proteomes" id="UP000093199">
    <property type="component" value="Unassembled WGS sequence"/>
</dbReference>
<evidence type="ECO:0000256" key="1">
    <source>
        <dbReference type="ARBA" id="ARBA00004651"/>
    </source>
</evidence>
<proteinExistence type="predicted"/>
<evidence type="ECO:0000256" key="2">
    <source>
        <dbReference type="ARBA" id="ARBA00022448"/>
    </source>
</evidence>
<dbReference type="SUPFAM" id="SSF103473">
    <property type="entry name" value="MFS general substrate transporter"/>
    <property type="match status" value="1"/>
</dbReference>
<feature type="transmembrane region" description="Helical" evidence="6">
    <location>
        <begin position="372"/>
        <end position="391"/>
    </location>
</feature>
<evidence type="ECO:0000256" key="5">
    <source>
        <dbReference type="ARBA" id="ARBA00023136"/>
    </source>
</evidence>
<keyword evidence="9" id="KW-1185">Reference proteome</keyword>
<keyword evidence="2" id="KW-0813">Transport</keyword>
<feature type="transmembrane region" description="Helical" evidence="6">
    <location>
        <begin position="349"/>
        <end position="366"/>
    </location>
</feature>
<keyword evidence="4 6" id="KW-1133">Transmembrane helix</keyword>
<feature type="transmembrane region" description="Helical" evidence="6">
    <location>
        <begin position="82"/>
        <end position="100"/>
    </location>
</feature>
<evidence type="ECO:0000256" key="3">
    <source>
        <dbReference type="ARBA" id="ARBA00022692"/>
    </source>
</evidence>
<dbReference type="InterPro" id="IPR020846">
    <property type="entry name" value="MFS_dom"/>
</dbReference>
<dbReference type="GO" id="GO:0022857">
    <property type="term" value="F:transmembrane transporter activity"/>
    <property type="evidence" value="ECO:0007669"/>
    <property type="project" value="InterPro"/>
</dbReference>
<feature type="transmembrane region" description="Helical" evidence="6">
    <location>
        <begin position="12"/>
        <end position="31"/>
    </location>
</feature>
<feature type="transmembrane region" description="Helical" evidence="6">
    <location>
        <begin position="139"/>
        <end position="165"/>
    </location>
</feature>
<feature type="transmembrane region" description="Helical" evidence="6">
    <location>
        <begin position="106"/>
        <end position="127"/>
    </location>
</feature>
<dbReference type="AlphaFoldDB" id="A0A1C0YAU9"/>
<feature type="transmembrane region" description="Helical" evidence="6">
    <location>
        <begin position="252"/>
        <end position="270"/>
    </location>
</feature>
<dbReference type="PROSITE" id="PS50850">
    <property type="entry name" value="MFS"/>
    <property type="match status" value="1"/>
</dbReference>